<dbReference type="AlphaFoldDB" id="A0AAD5T0G1"/>
<dbReference type="Pfam" id="PF05033">
    <property type="entry name" value="Pre-SET"/>
    <property type="match status" value="1"/>
</dbReference>
<dbReference type="InterPro" id="IPR007728">
    <property type="entry name" value="Pre-SET_dom"/>
</dbReference>
<evidence type="ECO:0000256" key="1">
    <source>
        <dbReference type="ARBA" id="ARBA00004286"/>
    </source>
</evidence>
<dbReference type="GO" id="GO:0005694">
    <property type="term" value="C:chromosome"/>
    <property type="evidence" value="ECO:0007669"/>
    <property type="project" value="UniProtKB-SubCell"/>
</dbReference>
<dbReference type="PROSITE" id="PS50280">
    <property type="entry name" value="SET"/>
    <property type="match status" value="1"/>
</dbReference>
<proteinExistence type="predicted"/>
<dbReference type="InterPro" id="IPR046341">
    <property type="entry name" value="SET_dom_sf"/>
</dbReference>
<comment type="subcellular location">
    <subcellularLocation>
        <location evidence="1">Chromosome</location>
    </subcellularLocation>
</comment>
<dbReference type="GO" id="GO:0042054">
    <property type="term" value="F:histone methyltransferase activity"/>
    <property type="evidence" value="ECO:0007669"/>
    <property type="project" value="InterPro"/>
</dbReference>
<name>A0AAD5T0G1_9FUNG</name>
<dbReference type="EMBL" id="JADGJH010000993">
    <property type="protein sequence ID" value="KAJ3120117.1"/>
    <property type="molecule type" value="Genomic_DNA"/>
</dbReference>
<dbReference type="PANTHER" id="PTHR46223">
    <property type="entry name" value="HISTONE-LYSINE N-METHYLTRANSFERASE SUV39H"/>
    <property type="match status" value="1"/>
</dbReference>
<accession>A0AAD5T0G1</accession>
<organism evidence="9 10">
    <name type="scientific">Physocladia obscura</name>
    <dbReference type="NCBI Taxonomy" id="109957"/>
    <lineage>
        <taxon>Eukaryota</taxon>
        <taxon>Fungi</taxon>
        <taxon>Fungi incertae sedis</taxon>
        <taxon>Chytridiomycota</taxon>
        <taxon>Chytridiomycota incertae sedis</taxon>
        <taxon>Chytridiomycetes</taxon>
        <taxon>Chytridiales</taxon>
        <taxon>Chytriomycetaceae</taxon>
        <taxon>Physocladia</taxon>
    </lineage>
</organism>
<dbReference type="InterPro" id="IPR001214">
    <property type="entry name" value="SET_dom"/>
</dbReference>
<keyword evidence="2" id="KW-0158">Chromosome</keyword>
<dbReference type="Gene3D" id="2.170.270.10">
    <property type="entry name" value="SET domain"/>
    <property type="match status" value="1"/>
</dbReference>
<evidence type="ECO:0000256" key="7">
    <source>
        <dbReference type="ARBA" id="ARBA00022833"/>
    </source>
</evidence>
<comment type="caution">
    <text evidence="9">The sequence shown here is derived from an EMBL/GenBank/DDBJ whole genome shotgun (WGS) entry which is preliminary data.</text>
</comment>
<dbReference type="GO" id="GO:0005634">
    <property type="term" value="C:nucleus"/>
    <property type="evidence" value="ECO:0007669"/>
    <property type="project" value="InterPro"/>
</dbReference>
<keyword evidence="5" id="KW-0949">S-adenosyl-L-methionine</keyword>
<dbReference type="Proteomes" id="UP001211907">
    <property type="component" value="Unassembled WGS sequence"/>
</dbReference>
<evidence type="ECO:0000256" key="5">
    <source>
        <dbReference type="ARBA" id="ARBA00022691"/>
    </source>
</evidence>
<keyword evidence="7" id="KW-0862">Zinc</keyword>
<protein>
    <recommendedName>
        <fullName evidence="8">SET domain-containing protein</fullName>
    </recommendedName>
</protein>
<dbReference type="InterPro" id="IPR050973">
    <property type="entry name" value="H3K9_Histone-Lys_N-MTase"/>
</dbReference>
<evidence type="ECO:0000256" key="3">
    <source>
        <dbReference type="ARBA" id="ARBA00022603"/>
    </source>
</evidence>
<evidence type="ECO:0000313" key="9">
    <source>
        <dbReference type="EMBL" id="KAJ3120117.1"/>
    </source>
</evidence>
<reference evidence="9" key="1">
    <citation type="submission" date="2020-05" db="EMBL/GenBank/DDBJ databases">
        <title>Phylogenomic resolution of chytrid fungi.</title>
        <authorList>
            <person name="Stajich J.E."/>
            <person name="Amses K."/>
            <person name="Simmons R."/>
            <person name="Seto K."/>
            <person name="Myers J."/>
            <person name="Bonds A."/>
            <person name="Quandt C.A."/>
            <person name="Barry K."/>
            <person name="Liu P."/>
            <person name="Grigoriev I."/>
            <person name="Longcore J.E."/>
            <person name="James T.Y."/>
        </authorList>
    </citation>
    <scope>NUCLEOTIDE SEQUENCE</scope>
    <source>
        <strain evidence="9">JEL0513</strain>
    </source>
</reference>
<gene>
    <name evidence="9" type="ORF">HK100_012937</name>
</gene>
<dbReference type="Pfam" id="PF00856">
    <property type="entry name" value="SET"/>
    <property type="match status" value="1"/>
</dbReference>
<evidence type="ECO:0000313" key="10">
    <source>
        <dbReference type="Proteomes" id="UP001211907"/>
    </source>
</evidence>
<dbReference type="PANTHER" id="PTHR46223:SF3">
    <property type="entry name" value="HISTONE-LYSINE N-METHYLTRANSFERASE SET-23"/>
    <property type="match status" value="1"/>
</dbReference>
<evidence type="ECO:0000256" key="2">
    <source>
        <dbReference type="ARBA" id="ARBA00022454"/>
    </source>
</evidence>
<evidence type="ECO:0000259" key="8">
    <source>
        <dbReference type="PROSITE" id="PS50280"/>
    </source>
</evidence>
<dbReference type="SMART" id="SM00317">
    <property type="entry name" value="SET"/>
    <property type="match status" value="1"/>
</dbReference>
<dbReference type="SUPFAM" id="SSF82199">
    <property type="entry name" value="SET domain"/>
    <property type="match status" value="1"/>
</dbReference>
<keyword evidence="4" id="KW-0808">Transferase</keyword>
<feature type="domain" description="SET" evidence="8">
    <location>
        <begin position="453"/>
        <end position="542"/>
    </location>
</feature>
<sequence length="607" mass="67987">MLRCKQFSVAGSSKTKGILIQPPGSNREDVEHRPTQILLPQHPHSHALGAKKTPIAFATVFHNDLSAHKLNMRQTPVTYQVRPKKQSTTAAPIPLIRERNSLRANPDSSAQKIEIKLAPPVPIVEPSVEPWEIDLFSQILDLLIVEDVESMEIVKKLGKWLHDKRTVDLRKQRRSFESSSPEYMLLQEIVFDIHSGLRNRHSDQPNDGAGFQIPMIIALAAILAIDPKILFDIWCLISQLEIPIPIPRRDMDVIIIDQEESNPQTHCFDDLGTLCIDTDANNSDYFIAQVIKHSLFGATDFENTCNWGYFSRFWESDKTFFNGTMQDGFGISVGLKKSDAEPELPERRYLKQSIISPIDRKLMPFFSSILDESEHSDGCDCSIKGSKCASTDRCACVKRSGGPAYQHDALRDFIETRVVECGDACGCSLLPIRTPIPYGAHIGDYIGTIVGPTGIHIRRSLYNINNSRDMIVVRNEDGHEMYGVDATYSCNYTRFINHSCSPNLRGILIYARSKSKNHTLPRLALFSTTRIEADTELTLDYSDIDFGGPEYFGECKCSIMDGNGCTRIVGKRKSGALFEGAEWWWTSAAGGKKRKANNSSGVSSKKK</sequence>
<evidence type="ECO:0000256" key="4">
    <source>
        <dbReference type="ARBA" id="ARBA00022679"/>
    </source>
</evidence>
<dbReference type="GO" id="GO:0032259">
    <property type="term" value="P:methylation"/>
    <property type="evidence" value="ECO:0007669"/>
    <property type="project" value="UniProtKB-KW"/>
</dbReference>
<dbReference type="GO" id="GO:0008270">
    <property type="term" value="F:zinc ion binding"/>
    <property type="evidence" value="ECO:0007669"/>
    <property type="project" value="InterPro"/>
</dbReference>
<keyword evidence="10" id="KW-1185">Reference proteome</keyword>
<evidence type="ECO:0000256" key="6">
    <source>
        <dbReference type="ARBA" id="ARBA00022723"/>
    </source>
</evidence>
<keyword evidence="6" id="KW-0479">Metal-binding</keyword>
<keyword evidence="3" id="KW-0489">Methyltransferase</keyword>